<protein>
    <submittedName>
        <fullName evidence="3">Uncharacterized protein</fullName>
    </submittedName>
</protein>
<proteinExistence type="predicted"/>
<name>A0A920CC47_9BACL</name>
<evidence type="ECO:0000256" key="2">
    <source>
        <dbReference type="SAM" id="Phobius"/>
    </source>
</evidence>
<evidence type="ECO:0000256" key="1">
    <source>
        <dbReference type="SAM" id="MobiDB-lite"/>
    </source>
</evidence>
<dbReference type="AlphaFoldDB" id="A0A920CC47"/>
<keyword evidence="2" id="KW-0812">Transmembrane</keyword>
<gene>
    <name evidence="3" type="ORF">J2TS6_53060</name>
</gene>
<feature type="region of interest" description="Disordered" evidence="1">
    <location>
        <begin position="25"/>
        <end position="118"/>
    </location>
</feature>
<keyword evidence="4" id="KW-1185">Reference proteome</keyword>
<keyword evidence="2" id="KW-1133">Transmembrane helix</keyword>
<evidence type="ECO:0000313" key="3">
    <source>
        <dbReference type="EMBL" id="GIO34165.1"/>
    </source>
</evidence>
<dbReference type="EMBL" id="BORQ01000008">
    <property type="protein sequence ID" value="GIO34165.1"/>
    <property type="molecule type" value="Genomic_DNA"/>
</dbReference>
<feature type="transmembrane region" description="Helical" evidence="2">
    <location>
        <begin position="6"/>
        <end position="24"/>
    </location>
</feature>
<organism evidence="3 4">
    <name type="scientific">Paenibacillus albilobatus</name>
    <dbReference type="NCBI Taxonomy" id="2716884"/>
    <lineage>
        <taxon>Bacteria</taxon>
        <taxon>Bacillati</taxon>
        <taxon>Bacillota</taxon>
        <taxon>Bacilli</taxon>
        <taxon>Bacillales</taxon>
        <taxon>Paenibacillaceae</taxon>
        <taxon>Paenibacillus</taxon>
    </lineage>
</organism>
<sequence length="203" mass="22389">MWIFEHFYWILIVLFAIFSALNRSNKSKQKQNPRGMPSFGGDAGRGQREHGEHREIREQKGFSGSPQASPSRRDESAPESGWPAAGEMEPARGRYAETAGRTSPFGGYSEAGPDYDTGEGVSGMWQDDIPDTLEDFNRVMQTRLEQVDASLDRIGQTAPVPASAARAEAPKPVSRLAKEARNGVIWAEILGPPRSKRPYGGRK</sequence>
<accession>A0A920CC47</accession>
<keyword evidence="2" id="KW-0472">Membrane</keyword>
<evidence type="ECO:0000313" key="4">
    <source>
        <dbReference type="Proteomes" id="UP000679779"/>
    </source>
</evidence>
<dbReference type="Proteomes" id="UP000679779">
    <property type="component" value="Unassembled WGS sequence"/>
</dbReference>
<feature type="compositionally biased region" description="Basic and acidic residues" evidence="1">
    <location>
        <begin position="45"/>
        <end position="60"/>
    </location>
</feature>
<dbReference type="RefSeq" id="WP_160043348.1">
    <property type="nucleotide sequence ID" value="NZ_BORQ01000008.1"/>
</dbReference>
<reference evidence="3" key="1">
    <citation type="submission" date="2021-03" db="EMBL/GenBank/DDBJ databases">
        <title>Antimicrobial resistance genes in bacteria isolated from Japanese honey, and their potential for conferring macrolide and lincosamide resistance in the American foulbrood pathogen Paenibacillus larvae.</title>
        <authorList>
            <person name="Okamoto M."/>
            <person name="Kumagai M."/>
            <person name="Kanamori H."/>
            <person name="Takamatsu D."/>
        </authorList>
    </citation>
    <scope>NUCLEOTIDE SEQUENCE</scope>
    <source>
        <strain evidence="3">J2TS6</strain>
    </source>
</reference>
<comment type="caution">
    <text evidence="3">The sequence shown here is derived from an EMBL/GenBank/DDBJ whole genome shotgun (WGS) entry which is preliminary data.</text>
</comment>